<evidence type="ECO:0000256" key="2">
    <source>
        <dbReference type="ARBA" id="ARBA00023125"/>
    </source>
</evidence>
<reference evidence="5" key="1">
    <citation type="submission" date="2021-03" db="EMBL/GenBank/DDBJ databases">
        <authorList>
            <person name="Kanchanasin P."/>
            <person name="Saeng-In P."/>
            <person name="Phongsopitanun W."/>
            <person name="Yuki M."/>
            <person name="Kudo T."/>
            <person name="Ohkuma M."/>
            <person name="Tanasupawat S."/>
        </authorList>
    </citation>
    <scope>NUCLEOTIDE SEQUENCE</scope>
    <source>
        <strain evidence="5">GKU 128</strain>
    </source>
</reference>
<comment type="caution">
    <text evidence="5">The sequence shown here is derived from an EMBL/GenBank/DDBJ whole genome shotgun (WGS) entry which is preliminary data.</text>
</comment>
<proteinExistence type="predicted"/>
<keyword evidence="6" id="KW-1185">Reference proteome</keyword>
<evidence type="ECO:0000256" key="3">
    <source>
        <dbReference type="ARBA" id="ARBA00023163"/>
    </source>
</evidence>
<dbReference type="PANTHER" id="PTHR43214:SF41">
    <property type="entry name" value="NITRATE_NITRITE RESPONSE REGULATOR PROTEIN NARP"/>
    <property type="match status" value="1"/>
</dbReference>
<gene>
    <name evidence="5" type="ORF">J4573_48230</name>
</gene>
<dbReference type="AlphaFoldDB" id="A0A939PMT7"/>
<evidence type="ECO:0000256" key="1">
    <source>
        <dbReference type="ARBA" id="ARBA00023015"/>
    </source>
</evidence>
<dbReference type="PANTHER" id="PTHR43214">
    <property type="entry name" value="TWO-COMPONENT RESPONSE REGULATOR"/>
    <property type="match status" value="1"/>
</dbReference>
<dbReference type="CDD" id="cd06170">
    <property type="entry name" value="LuxR_C_like"/>
    <property type="match status" value="1"/>
</dbReference>
<keyword evidence="2" id="KW-0238">DNA-binding</keyword>
<dbReference type="RefSeq" id="WP_208263175.1">
    <property type="nucleotide sequence ID" value="NZ_JAGEOJ010000030.1"/>
</dbReference>
<evidence type="ECO:0000259" key="4">
    <source>
        <dbReference type="PROSITE" id="PS50043"/>
    </source>
</evidence>
<dbReference type="GO" id="GO:0003677">
    <property type="term" value="F:DNA binding"/>
    <property type="evidence" value="ECO:0007669"/>
    <property type="project" value="UniProtKB-KW"/>
</dbReference>
<keyword evidence="3" id="KW-0804">Transcription</keyword>
<dbReference type="Proteomes" id="UP000669179">
    <property type="component" value="Unassembled WGS sequence"/>
</dbReference>
<keyword evidence="1" id="KW-0805">Transcription regulation</keyword>
<evidence type="ECO:0000313" key="5">
    <source>
        <dbReference type="EMBL" id="MBO2454948.1"/>
    </source>
</evidence>
<dbReference type="SUPFAM" id="SSF46894">
    <property type="entry name" value="C-terminal effector domain of the bipartite response regulators"/>
    <property type="match status" value="1"/>
</dbReference>
<dbReference type="Gene3D" id="1.10.10.10">
    <property type="entry name" value="Winged helix-like DNA-binding domain superfamily/Winged helix DNA-binding domain"/>
    <property type="match status" value="1"/>
</dbReference>
<name>A0A939PMT7_9ACTN</name>
<dbReference type="EMBL" id="JAGEOJ010000030">
    <property type="protein sequence ID" value="MBO2454948.1"/>
    <property type="molecule type" value="Genomic_DNA"/>
</dbReference>
<sequence length="228" mass="24678">MTGTCLLLVSERPAVRAFFESLRAVDARGLQIRPLPADADAVGEIRLPTASGHVVMAVDVALDVEFSARICEAYRARMPGLPILAVICCPHIVTPLQLRLLTKAGVSGLLDLEASAAESLRVLHAMTRGNVVLHAALNEARDAAMDGLLLSKTGLRPGKNGDDTRLRIVRLLATGMSDRQIGDVVNLSRHTVHHHVERLCRELGTRNRTELAAWAGRNGLYGRKPILP</sequence>
<dbReference type="PROSITE" id="PS50043">
    <property type="entry name" value="HTH_LUXR_2"/>
    <property type="match status" value="1"/>
</dbReference>
<feature type="domain" description="HTH luxR-type" evidence="4">
    <location>
        <begin position="159"/>
        <end position="219"/>
    </location>
</feature>
<dbReference type="InterPro" id="IPR000792">
    <property type="entry name" value="Tscrpt_reg_LuxR_C"/>
</dbReference>
<dbReference type="InterPro" id="IPR039420">
    <property type="entry name" value="WalR-like"/>
</dbReference>
<dbReference type="GO" id="GO:0006355">
    <property type="term" value="P:regulation of DNA-templated transcription"/>
    <property type="evidence" value="ECO:0007669"/>
    <property type="project" value="InterPro"/>
</dbReference>
<protein>
    <submittedName>
        <fullName evidence="5">Response regulator transcription factor</fullName>
    </submittedName>
</protein>
<organism evidence="5 6">
    <name type="scientific">Actinomadura barringtoniae</name>
    <dbReference type="NCBI Taxonomy" id="1427535"/>
    <lineage>
        <taxon>Bacteria</taxon>
        <taxon>Bacillati</taxon>
        <taxon>Actinomycetota</taxon>
        <taxon>Actinomycetes</taxon>
        <taxon>Streptosporangiales</taxon>
        <taxon>Thermomonosporaceae</taxon>
        <taxon>Actinomadura</taxon>
    </lineage>
</organism>
<dbReference type="InterPro" id="IPR016032">
    <property type="entry name" value="Sig_transdc_resp-reg_C-effctor"/>
</dbReference>
<accession>A0A939PMT7</accession>
<dbReference type="InterPro" id="IPR036388">
    <property type="entry name" value="WH-like_DNA-bd_sf"/>
</dbReference>
<dbReference type="Pfam" id="PF00196">
    <property type="entry name" value="GerE"/>
    <property type="match status" value="1"/>
</dbReference>
<evidence type="ECO:0000313" key="6">
    <source>
        <dbReference type="Proteomes" id="UP000669179"/>
    </source>
</evidence>
<dbReference type="SMART" id="SM00421">
    <property type="entry name" value="HTH_LUXR"/>
    <property type="match status" value="1"/>
</dbReference>